<proteinExistence type="predicted"/>
<protein>
    <submittedName>
        <fullName evidence="1">Uncharacterized protein</fullName>
    </submittedName>
</protein>
<keyword evidence="2" id="KW-1185">Reference proteome</keyword>
<name>A0ABX8SAN4_9ACTN</name>
<accession>A0ABX8SAN4</accession>
<organism evidence="1 2">
    <name type="scientific">Skermania pinensis</name>
    <dbReference type="NCBI Taxonomy" id="39122"/>
    <lineage>
        <taxon>Bacteria</taxon>
        <taxon>Bacillati</taxon>
        <taxon>Actinomycetota</taxon>
        <taxon>Actinomycetes</taxon>
        <taxon>Mycobacteriales</taxon>
        <taxon>Gordoniaceae</taxon>
        <taxon>Skermania</taxon>
    </lineage>
</organism>
<sequence>MTSTANAITTTLLIVPRPGRSRNGIQASSTSTPVIATAAPRLIGRCRVMPW</sequence>
<gene>
    <name evidence="1" type="ORF">KV203_12660</name>
</gene>
<evidence type="ECO:0000313" key="2">
    <source>
        <dbReference type="Proteomes" id="UP000887023"/>
    </source>
</evidence>
<reference evidence="1" key="1">
    <citation type="submission" date="2021-07" db="EMBL/GenBank/DDBJ databases">
        <title>Candidatus Kaistella beijingensis sp. nov. isolated from a municipal wastewater treatment plant is involved in sludge foaming.</title>
        <authorList>
            <person name="Song Y."/>
            <person name="Liu S.-J."/>
        </authorList>
    </citation>
    <scope>NUCLEOTIDE SEQUENCE</scope>
    <source>
        <strain evidence="1">DSM 43998</strain>
    </source>
</reference>
<dbReference type="EMBL" id="CP079105">
    <property type="protein sequence ID" value="QXQ12781.1"/>
    <property type="molecule type" value="Genomic_DNA"/>
</dbReference>
<dbReference type="Proteomes" id="UP000887023">
    <property type="component" value="Chromosome"/>
</dbReference>
<evidence type="ECO:0000313" key="1">
    <source>
        <dbReference type="EMBL" id="QXQ12781.1"/>
    </source>
</evidence>